<protein>
    <submittedName>
        <fullName evidence="5">Choice-of-anchor A family protein</fullName>
    </submittedName>
</protein>
<evidence type="ECO:0000256" key="2">
    <source>
        <dbReference type="SAM" id="Phobius"/>
    </source>
</evidence>
<keyword evidence="2" id="KW-0472">Membrane</keyword>
<gene>
    <name evidence="5" type="ORF">ACEZDG_12040</name>
</gene>
<evidence type="ECO:0000256" key="1">
    <source>
        <dbReference type="SAM" id="MobiDB-lite"/>
    </source>
</evidence>
<accession>A0ABV6V8G9</accession>
<feature type="compositionally biased region" description="Low complexity" evidence="1">
    <location>
        <begin position="364"/>
        <end position="442"/>
    </location>
</feature>
<keyword evidence="2" id="KW-0812">Transmembrane</keyword>
<sequence length="484" mass="47418">MPRRTLARAVARATPAKAVALLGVAAATATMLAVTAASGAVTGTAPLDPPLGACTGGACPNPFPPISNGNFAGRDATINVFAGGNINVTGSVAEAEGKIVALGNMTVNKSGGGVYNVGVVGAGSRVPPPDGDDFLTVGGDLTVSAGSRMEVGGSDATTTAWGNVRHGGTSSGTVNFAAPGQLIQDPDAAAPYRSVRTTIEERSSCAAEAAATGTVTTEFGTATFAGDGSSLLQVFNVPGDLVGTGGGMVALSFTGIPAGATVLVNMLGSNPVINVNSVFFSGGDPLVDLGARLMWNFPTASTGRITGSAQFAGSILAGDPASTISVSVPGVNGRVYAAGNLNHEGAGGNELHAYPFNGELPVCSTSTPTPTPTPTATTTTPTPTATTTTPTPTPTTESPTPTPTTATPTPTSTTSSATPSESASSTPASASASPSASASASANGNGHLPDTGSPAWLLGSIAAILIALGALLFTAVSRQTKRRH</sequence>
<comment type="caution">
    <text evidence="5">The sequence shown here is derived from an EMBL/GenBank/DDBJ whole genome shotgun (WGS) entry which is preliminary data.</text>
</comment>
<evidence type="ECO:0000313" key="6">
    <source>
        <dbReference type="Proteomes" id="UP001592582"/>
    </source>
</evidence>
<organism evidence="5 6">
    <name type="scientific">Streptacidiphilus alkalitolerans</name>
    <dbReference type="NCBI Taxonomy" id="3342712"/>
    <lineage>
        <taxon>Bacteria</taxon>
        <taxon>Bacillati</taxon>
        <taxon>Actinomycetota</taxon>
        <taxon>Actinomycetes</taxon>
        <taxon>Kitasatosporales</taxon>
        <taxon>Streptomycetaceae</taxon>
        <taxon>Streptacidiphilus</taxon>
    </lineage>
</organism>
<keyword evidence="2" id="KW-1133">Transmembrane helix</keyword>
<dbReference type="InterPro" id="IPR026588">
    <property type="entry name" value="Choice_anch_A"/>
</dbReference>
<keyword evidence="6" id="KW-1185">Reference proteome</keyword>
<keyword evidence="3" id="KW-0732">Signal</keyword>
<dbReference type="EMBL" id="JBHEZX010000004">
    <property type="protein sequence ID" value="MFC1410004.1"/>
    <property type="molecule type" value="Genomic_DNA"/>
</dbReference>
<dbReference type="RefSeq" id="WP_380506809.1">
    <property type="nucleotide sequence ID" value="NZ_JBHEZX010000004.1"/>
</dbReference>
<reference evidence="5 6" key="1">
    <citation type="submission" date="2024-09" db="EMBL/GenBank/DDBJ databases">
        <authorList>
            <person name="Lee S.D."/>
        </authorList>
    </citation>
    <scope>NUCLEOTIDE SEQUENCE [LARGE SCALE GENOMIC DNA]</scope>
    <source>
        <strain evidence="5 6">N1-1</strain>
    </source>
</reference>
<dbReference type="Pfam" id="PF20597">
    <property type="entry name" value="pAdhesive_15"/>
    <property type="match status" value="1"/>
</dbReference>
<feature type="chain" id="PRO_5045966015" evidence="3">
    <location>
        <begin position="37"/>
        <end position="484"/>
    </location>
</feature>
<evidence type="ECO:0000313" key="5">
    <source>
        <dbReference type="EMBL" id="MFC1410004.1"/>
    </source>
</evidence>
<evidence type="ECO:0000259" key="4">
    <source>
        <dbReference type="Pfam" id="PF20597"/>
    </source>
</evidence>
<dbReference type="NCBIfam" id="TIGR04215">
    <property type="entry name" value="choice_anch_A"/>
    <property type="match status" value="1"/>
</dbReference>
<feature type="region of interest" description="Disordered" evidence="1">
    <location>
        <begin position="362"/>
        <end position="446"/>
    </location>
</feature>
<dbReference type="Proteomes" id="UP001592582">
    <property type="component" value="Unassembled WGS sequence"/>
</dbReference>
<name>A0ABV6V8G9_9ACTN</name>
<proteinExistence type="predicted"/>
<feature type="domain" description="Choice-of-anchor A" evidence="4">
    <location>
        <begin position="79"/>
        <end position="347"/>
    </location>
</feature>
<feature type="transmembrane region" description="Helical" evidence="2">
    <location>
        <begin position="455"/>
        <end position="476"/>
    </location>
</feature>
<feature type="signal peptide" evidence="3">
    <location>
        <begin position="1"/>
        <end position="36"/>
    </location>
</feature>
<evidence type="ECO:0000256" key="3">
    <source>
        <dbReference type="SAM" id="SignalP"/>
    </source>
</evidence>